<accession>A0A2M6WGY9</accession>
<keyword evidence="1" id="KW-0472">Membrane</keyword>
<evidence type="ECO:0000256" key="1">
    <source>
        <dbReference type="SAM" id="Phobius"/>
    </source>
</evidence>
<reference evidence="3" key="1">
    <citation type="submission" date="2017-09" db="EMBL/GenBank/DDBJ databases">
        <title>Depth-based differentiation of microbial function through sediment-hosted aquifers and enrichment of novel symbionts in the deep terrestrial subsurface.</title>
        <authorList>
            <person name="Probst A.J."/>
            <person name="Ladd B."/>
            <person name="Jarett J.K."/>
            <person name="Geller-Mcgrath D.E."/>
            <person name="Sieber C.M.K."/>
            <person name="Emerson J.B."/>
            <person name="Anantharaman K."/>
            <person name="Thomas B.C."/>
            <person name="Malmstrom R."/>
            <person name="Stieglmeier M."/>
            <person name="Klingl A."/>
            <person name="Woyke T."/>
            <person name="Ryan C.M."/>
            <person name="Banfield J.F."/>
        </authorList>
    </citation>
    <scope>NUCLEOTIDE SEQUENCE [LARGE SCALE GENOMIC DNA]</scope>
</reference>
<keyword evidence="1" id="KW-1133">Transmembrane helix</keyword>
<proteinExistence type="predicted"/>
<evidence type="ECO:0000313" key="3">
    <source>
        <dbReference type="Proteomes" id="UP000228635"/>
    </source>
</evidence>
<name>A0A2M6WGY9_9BACT</name>
<evidence type="ECO:0000313" key="2">
    <source>
        <dbReference type="EMBL" id="PIT92061.1"/>
    </source>
</evidence>
<gene>
    <name evidence="2" type="ORF">COU08_04375</name>
</gene>
<dbReference type="AlphaFoldDB" id="A0A2M6WGY9"/>
<feature type="transmembrane region" description="Helical" evidence="1">
    <location>
        <begin position="20"/>
        <end position="42"/>
    </location>
</feature>
<dbReference type="Proteomes" id="UP000228635">
    <property type="component" value="Unassembled WGS sequence"/>
</dbReference>
<keyword evidence="1" id="KW-0812">Transmembrane</keyword>
<dbReference type="EMBL" id="PFBA01000035">
    <property type="protein sequence ID" value="PIT92061.1"/>
    <property type="molecule type" value="Genomic_DNA"/>
</dbReference>
<sequence>MEKQFFSHILAQNPLLFSSVLVFILIVLAGGFVFYFAVYYPFSFEQPMSHEKQLFSPSTSQPTVQQSGTVILQENNNLSLEEERHGFELTLGLMISSSIRLGPGHYRVLQQQLFDMYTRGLTDETFQFLRLQLELLDPSRPQNPF</sequence>
<organism evidence="2 3">
    <name type="scientific">Candidatus Harrisonbacteria bacterium CG10_big_fil_rev_8_21_14_0_10_42_17</name>
    <dbReference type="NCBI Taxonomy" id="1974584"/>
    <lineage>
        <taxon>Bacteria</taxon>
        <taxon>Candidatus Harrisoniibacteriota</taxon>
    </lineage>
</organism>
<protein>
    <submittedName>
        <fullName evidence="2">Uncharacterized protein</fullName>
    </submittedName>
</protein>
<comment type="caution">
    <text evidence="2">The sequence shown here is derived from an EMBL/GenBank/DDBJ whole genome shotgun (WGS) entry which is preliminary data.</text>
</comment>